<reference evidence="4" key="1">
    <citation type="submission" date="2020-01" db="EMBL/GenBank/DDBJ databases">
        <authorList>
            <person name="Rat A."/>
        </authorList>
    </citation>
    <scope>NUCLEOTIDE SEQUENCE</scope>
    <source>
        <strain evidence="4">LMG 31231</strain>
    </source>
</reference>
<sequence>MDDLLADFLTETHEGLTALDSALVRLERTPDDQPTLSEVFRLVHTIKGTCGFLGLPRLEAVAHAAENVLGRYRDGTLPVMPAGITVILAALDRIKAIVAGLEATGAEPAGDDVPLIAALDEASAGRAAAPAAGQPAAPAAVA</sequence>
<keyword evidence="2" id="KW-0597">Phosphoprotein</keyword>
<name>A0A9X9X0U4_9PROT</name>
<dbReference type="AlphaFoldDB" id="A0A9X9X0U4"/>
<comment type="caution">
    <text evidence="4">The sequence shown here is derived from an EMBL/GenBank/DDBJ whole genome shotgun (WGS) entry which is preliminary data.</text>
</comment>
<dbReference type="Gene3D" id="1.20.120.160">
    <property type="entry name" value="HPT domain"/>
    <property type="match status" value="1"/>
</dbReference>
<dbReference type="CDD" id="cd00088">
    <property type="entry name" value="HPT"/>
    <property type="match status" value="1"/>
</dbReference>
<dbReference type="SUPFAM" id="SSF47226">
    <property type="entry name" value="Histidine-containing phosphotransfer domain, HPT domain"/>
    <property type="match status" value="1"/>
</dbReference>
<dbReference type="InterPro" id="IPR051315">
    <property type="entry name" value="Bact_Chemotaxis_CheA"/>
</dbReference>
<keyword evidence="4" id="KW-0418">Kinase</keyword>
<dbReference type="InterPro" id="IPR008207">
    <property type="entry name" value="Sig_transdc_His_kin_Hpt_dom"/>
</dbReference>
<feature type="non-terminal residue" evidence="4">
    <location>
        <position position="142"/>
    </location>
</feature>
<dbReference type="Pfam" id="PF01627">
    <property type="entry name" value="Hpt"/>
    <property type="match status" value="1"/>
</dbReference>
<feature type="modified residue" description="Phosphohistidine" evidence="2">
    <location>
        <position position="44"/>
    </location>
</feature>
<evidence type="ECO:0000313" key="5">
    <source>
        <dbReference type="Proteomes" id="UP001138751"/>
    </source>
</evidence>
<dbReference type="GO" id="GO:0000160">
    <property type="term" value="P:phosphorelay signal transduction system"/>
    <property type="evidence" value="ECO:0007669"/>
    <property type="project" value="UniProtKB-KW"/>
</dbReference>
<organism evidence="4 5">
    <name type="scientific">Neoroseomonas soli</name>
    <dbReference type="NCBI Taxonomy" id="1081025"/>
    <lineage>
        <taxon>Bacteria</taxon>
        <taxon>Pseudomonadati</taxon>
        <taxon>Pseudomonadota</taxon>
        <taxon>Alphaproteobacteria</taxon>
        <taxon>Acetobacterales</taxon>
        <taxon>Acetobacteraceae</taxon>
        <taxon>Neoroseomonas</taxon>
    </lineage>
</organism>
<dbReference type="EMBL" id="JAAEDM010000057">
    <property type="protein sequence ID" value="MBR0673023.1"/>
    <property type="molecule type" value="Genomic_DNA"/>
</dbReference>
<dbReference type="PANTHER" id="PTHR43395:SF1">
    <property type="entry name" value="CHEMOTAXIS PROTEIN CHEA"/>
    <property type="match status" value="1"/>
</dbReference>
<dbReference type="InterPro" id="IPR036641">
    <property type="entry name" value="HPT_dom_sf"/>
</dbReference>
<evidence type="ECO:0000259" key="3">
    <source>
        <dbReference type="PROSITE" id="PS50894"/>
    </source>
</evidence>
<protein>
    <submittedName>
        <fullName evidence="4">Hybrid sensor histidine kinase/response regulator</fullName>
    </submittedName>
</protein>
<proteinExistence type="predicted"/>
<dbReference type="PANTHER" id="PTHR43395">
    <property type="entry name" value="SENSOR HISTIDINE KINASE CHEA"/>
    <property type="match status" value="1"/>
</dbReference>
<dbReference type="GO" id="GO:0004672">
    <property type="term" value="F:protein kinase activity"/>
    <property type="evidence" value="ECO:0007669"/>
    <property type="project" value="UniProtKB-ARBA"/>
</dbReference>
<reference evidence="4" key="2">
    <citation type="journal article" date="2021" name="Syst. Appl. Microbiol.">
        <title>Roseomonas hellenica sp. nov., isolated from roots of wild-growing Alkanna tinctoria.</title>
        <authorList>
            <person name="Rat A."/>
            <person name="Naranjo H.D."/>
            <person name="Lebbe L."/>
            <person name="Cnockaert M."/>
            <person name="Krigas N."/>
            <person name="Grigoriadou K."/>
            <person name="Maloupa E."/>
            <person name="Willems A."/>
        </authorList>
    </citation>
    <scope>NUCLEOTIDE SEQUENCE</scope>
    <source>
        <strain evidence="4">LMG 31231</strain>
    </source>
</reference>
<dbReference type="RefSeq" id="WP_211863438.1">
    <property type="nucleotide sequence ID" value="NZ_JAAEDM010000057.1"/>
</dbReference>
<evidence type="ECO:0000256" key="2">
    <source>
        <dbReference type="PROSITE-ProRule" id="PRU00110"/>
    </source>
</evidence>
<keyword evidence="5" id="KW-1185">Reference proteome</keyword>
<evidence type="ECO:0000256" key="1">
    <source>
        <dbReference type="ARBA" id="ARBA00023012"/>
    </source>
</evidence>
<evidence type="ECO:0000313" key="4">
    <source>
        <dbReference type="EMBL" id="MBR0673023.1"/>
    </source>
</evidence>
<accession>A0A9X9X0U4</accession>
<dbReference type="SMART" id="SM00073">
    <property type="entry name" value="HPT"/>
    <property type="match status" value="1"/>
</dbReference>
<keyword evidence="1" id="KW-0902">Two-component regulatory system</keyword>
<gene>
    <name evidence="4" type="ORF">GXW76_17730</name>
</gene>
<dbReference type="PROSITE" id="PS50894">
    <property type="entry name" value="HPT"/>
    <property type="match status" value="1"/>
</dbReference>
<dbReference type="Proteomes" id="UP001138751">
    <property type="component" value="Unassembled WGS sequence"/>
</dbReference>
<feature type="domain" description="HPt" evidence="3">
    <location>
        <begin position="1"/>
        <end position="101"/>
    </location>
</feature>
<keyword evidence="4" id="KW-0808">Transferase</keyword>